<dbReference type="EMBL" id="CP120733">
    <property type="protein sequence ID" value="WFD12042.1"/>
    <property type="molecule type" value="Genomic_DNA"/>
</dbReference>
<accession>A0ABY8EJP7</accession>
<organism evidence="1 2">
    <name type="scientific">Tepidibacter hydrothermalis</name>
    <dbReference type="NCBI Taxonomy" id="3036126"/>
    <lineage>
        <taxon>Bacteria</taxon>
        <taxon>Bacillati</taxon>
        <taxon>Bacillota</taxon>
        <taxon>Clostridia</taxon>
        <taxon>Peptostreptococcales</taxon>
        <taxon>Peptostreptococcaceae</taxon>
        <taxon>Tepidibacter</taxon>
    </lineage>
</organism>
<protein>
    <submittedName>
        <fullName evidence="1">Cyclase family protein</fullName>
    </submittedName>
</protein>
<dbReference type="SUPFAM" id="SSF102198">
    <property type="entry name" value="Putative cyclase"/>
    <property type="match status" value="1"/>
</dbReference>
<gene>
    <name evidence="1" type="ORF">P4S50_08175</name>
</gene>
<name>A0ABY8EJP7_9FIRM</name>
<dbReference type="Pfam" id="PF04199">
    <property type="entry name" value="Cyclase"/>
    <property type="match status" value="1"/>
</dbReference>
<dbReference type="InterPro" id="IPR037175">
    <property type="entry name" value="KFase_sf"/>
</dbReference>
<dbReference type="PANTHER" id="PTHR31118">
    <property type="entry name" value="CYCLASE-LIKE PROTEIN 2"/>
    <property type="match status" value="1"/>
</dbReference>
<evidence type="ECO:0000313" key="2">
    <source>
        <dbReference type="Proteomes" id="UP001222800"/>
    </source>
</evidence>
<evidence type="ECO:0000313" key="1">
    <source>
        <dbReference type="EMBL" id="WFD12042.1"/>
    </source>
</evidence>
<dbReference type="PANTHER" id="PTHR31118:SF12">
    <property type="entry name" value="CYCLASE-LIKE PROTEIN 2"/>
    <property type="match status" value="1"/>
</dbReference>
<dbReference type="Proteomes" id="UP001222800">
    <property type="component" value="Chromosome"/>
</dbReference>
<dbReference type="RefSeq" id="WP_277734308.1">
    <property type="nucleotide sequence ID" value="NZ_CP120733.1"/>
</dbReference>
<dbReference type="Gene3D" id="3.50.30.50">
    <property type="entry name" value="Putative cyclase"/>
    <property type="match status" value="1"/>
</dbReference>
<reference evidence="1 2" key="1">
    <citation type="submission" date="2023-03" db="EMBL/GenBank/DDBJ databases">
        <title>Complete genome sequence of Tepidibacter sp. SWIR-1, isolated from a deep-sea hydrothermal vent.</title>
        <authorList>
            <person name="Li X."/>
        </authorList>
    </citation>
    <scope>NUCLEOTIDE SEQUENCE [LARGE SCALE GENOMIC DNA]</scope>
    <source>
        <strain evidence="1 2">SWIR-1</strain>
    </source>
</reference>
<proteinExistence type="predicted"/>
<sequence>MNIIDLTHLIYPNMPVFPGTDTPVLEKANTIEKDGFCEMKMTMYSHTGTHIDAPAHMLKDGVTLDKLDVNNFIGTAIILEFKDKKHIKLKDILPYKDKIAKSDFVIIKTGWSKFWGKKEYFEEFPSINIDVANWLVNFNLKGIGVDAISIDDMKSTSFEVHKTLMKNNLIIIENLTNLEKIEDTFFTLTVLPLKTLNADGAPVRAIAVI</sequence>
<keyword evidence="2" id="KW-1185">Reference proteome</keyword>
<dbReference type="InterPro" id="IPR007325">
    <property type="entry name" value="KFase/CYL"/>
</dbReference>